<dbReference type="AlphaFoldDB" id="A0A6J8A564"/>
<keyword evidence="9 18" id="KW-0472">Membrane</keyword>
<feature type="domain" description="Guanylate cyclase" evidence="20">
    <location>
        <begin position="830"/>
        <end position="960"/>
    </location>
</feature>
<evidence type="ECO:0000256" key="8">
    <source>
        <dbReference type="ARBA" id="ARBA00023134"/>
    </source>
</evidence>
<dbReference type="InterPro" id="IPR011009">
    <property type="entry name" value="Kinase-like_dom_sf"/>
</dbReference>
<feature type="transmembrane region" description="Helical" evidence="18">
    <location>
        <begin position="411"/>
        <end position="434"/>
    </location>
</feature>
<comment type="catalytic activity">
    <reaction evidence="1 15">
        <text>GTP = 3',5'-cyclic GMP + diphosphate</text>
        <dbReference type="Rhea" id="RHEA:13665"/>
        <dbReference type="ChEBI" id="CHEBI:33019"/>
        <dbReference type="ChEBI" id="CHEBI:37565"/>
        <dbReference type="ChEBI" id="CHEBI:57746"/>
        <dbReference type="EC" id="4.6.1.2"/>
    </reaction>
</comment>
<dbReference type="PROSITE" id="PS50125">
    <property type="entry name" value="GUANYLATE_CYCLASE_2"/>
    <property type="match status" value="1"/>
</dbReference>
<evidence type="ECO:0000256" key="3">
    <source>
        <dbReference type="ARBA" id="ARBA00012202"/>
    </source>
</evidence>
<dbReference type="Pfam" id="PF01094">
    <property type="entry name" value="ANF_receptor"/>
    <property type="match status" value="1"/>
</dbReference>
<evidence type="ECO:0000256" key="5">
    <source>
        <dbReference type="ARBA" id="ARBA00022729"/>
    </source>
</evidence>
<keyword evidence="12 14" id="KW-0456">Lyase</keyword>
<keyword evidence="6" id="KW-0547">Nucleotide-binding</keyword>
<dbReference type="CDD" id="cd06352">
    <property type="entry name" value="PBP1_NPR_GC-like"/>
    <property type="match status" value="1"/>
</dbReference>
<dbReference type="SUPFAM" id="SSF56112">
    <property type="entry name" value="Protein kinase-like (PK-like)"/>
    <property type="match status" value="1"/>
</dbReference>
<dbReference type="CDD" id="cd07302">
    <property type="entry name" value="CHD"/>
    <property type="match status" value="1"/>
</dbReference>
<feature type="region of interest" description="Disordered" evidence="17">
    <location>
        <begin position="1121"/>
        <end position="1142"/>
    </location>
</feature>
<keyword evidence="13 15" id="KW-0141">cGMP biosynthesis</keyword>
<evidence type="ECO:0000256" key="15">
    <source>
        <dbReference type="RuleBase" id="RU003431"/>
    </source>
</evidence>
<dbReference type="InterPro" id="IPR011645">
    <property type="entry name" value="HNOB_dom_associated"/>
</dbReference>
<dbReference type="InterPro" id="IPR029787">
    <property type="entry name" value="Nucleotide_cyclase"/>
</dbReference>
<keyword evidence="11" id="KW-0325">Glycoprotein</keyword>
<dbReference type="InterPro" id="IPR001245">
    <property type="entry name" value="Ser-Thr/Tyr_kinase_cat_dom"/>
</dbReference>
<evidence type="ECO:0000313" key="22">
    <source>
        <dbReference type="Proteomes" id="UP000507470"/>
    </source>
</evidence>
<evidence type="ECO:0000256" key="2">
    <source>
        <dbReference type="ARBA" id="ARBA00004479"/>
    </source>
</evidence>
<dbReference type="Proteomes" id="UP000507470">
    <property type="component" value="Unassembled WGS sequence"/>
</dbReference>
<dbReference type="GO" id="GO:0007168">
    <property type="term" value="P:receptor guanylyl cyclase signaling pathway"/>
    <property type="evidence" value="ECO:0007669"/>
    <property type="project" value="TreeGrafter"/>
</dbReference>
<evidence type="ECO:0000256" key="17">
    <source>
        <dbReference type="SAM" id="MobiDB-lite"/>
    </source>
</evidence>
<keyword evidence="10" id="KW-0675">Receptor</keyword>
<evidence type="ECO:0000259" key="19">
    <source>
        <dbReference type="PROSITE" id="PS50011"/>
    </source>
</evidence>
<keyword evidence="4 18" id="KW-0812">Transmembrane</keyword>
<feature type="domain" description="Protein kinase" evidence="19">
    <location>
        <begin position="484"/>
        <end position="756"/>
    </location>
</feature>
<keyword evidence="22" id="KW-1185">Reference proteome</keyword>
<dbReference type="GO" id="GO:0001653">
    <property type="term" value="F:peptide receptor activity"/>
    <property type="evidence" value="ECO:0007669"/>
    <property type="project" value="TreeGrafter"/>
</dbReference>
<keyword evidence="7 18" id="KW-1133">Transmembrane helix</keyword>
<protein>
    <recommendedName>
        <fullName evidence="3 15">Guanylate cyclase</fullName>
        <ecNumber evidence="3 15">4.6.1.2</ecNumber>
    </recommendedName>
</protein>
<organism evidence="21 22">
    <name type="scientific">Mytilus coruscus</name>
    <name type="common">Sea mussel</name>
    <dbReference type="NCBI Taxonomy" id="42192"/>
    <lineage>
        <taxon>Eukaryota</taxon>
        <taxon>Metazoa</taxon>
        <taxon>Spiralia</taxon>
        <taxon>Lophotrochozoa</taxon>
        <taxon>Mollusca</taxon>
        <taxon>Bivalvia</taxon>
        <taxon>Autobranchia</taxon>
        <taxon>Pteriomorphia</taxon>
        <taxon>Mytilida</taxon>
        <taxon>Mytiloidea</taxon>
        <taxon>Mytilidae</taxon>
        <taxon>Mytilinae</taxon>
        <taxon>Mytilus</taxon>
    </lineage>
</organism>
<name>A0A6J8A564_MYTCO</name>
<gene>
    <name evidence="21" type="ORF">MCOR_3456</name>
</gene>
<dbReference type="InterPro" id="IPR001828">
    <property type="entry name" value="ANF_lig-bd_rcpt"/>
</dbReference>
<dbReference type="Gene3D" id="1.10.510.10">
    <property type="entry name" value="Transferase(Phosphotransferase) domain 1"/>
    <property type="match status" value="1"/>
</dbReference>
<dbReference type="FunFam" id="1.10.510.10:FF:000420">
    <property type="entry name" value="Guanylate cyclase"/>
    <property type="match status" value="1"/>
</dbReference>
<evidence type="ECO:0000256" key="4">
    <source>
        <dbReference type="ARBA" id="ARBA00022692"/>
    </source>
</evidence>
<evidence type="ECO:0000256" key="14">
    <source>
        <dbReference type="RuleBase" id="RU000405"/>
    </source>
</evidence>
<evidence type="ECO:0000313" key="21">
    <source>
        <dbReference type="EMBL" id="CAC5361262.1"/>
    </source>
</evidence>
<dbReference type="GO" id="GO:0005525">
    <property type="term" value="F:GTP binding"/>
    <property type="evidence" value="ECO:0007669"/>
    <property type="project" value="UniProtKB-KW"/>
</dbReference>
<keyword evidence="5" id="KW-0732">Signal</keyword>
<dbReference type="InterPro" id="IPR000719">
    <property type="entry name" value="Prot_kinase_dom"/>
</dbReference>
<evidence type="ECO:0000256" key="16">
    <source>
        <dbReference type="SAM" id="Coils"/>
    </source>
</evidence>
<dbReference type="InterPro" id="IPR050401">
    <property type="entry name" value="Cyclic_nucleotide_synthase"/>
</dbReference>
<dbReference type="Gene3D" id="6.10.250.780">
    <property type="match status" value="1"/>
</dbReference>
<sequence length="1251" mass="141487">MNLSLQNFYYVLCLVSITRGFNIGFLIPKNSTNISLPSFKTSGKAFLLAVSQTSATYEWRDSRCNDAEALNQFINLNTSYVDIIVGPVCQGAITFVEKMATLWKIPFLTWTPTDEALHTASKTSSLISTFGTYQDLTKVLATVLKYHQWNNIGQYNNKQNNSSIKDRGIISSSDEIRQTFSKVMNSTFPMSNINIRREKVITRFTRGDMENAIYDLKSQIRVFILSFPEKYIDDFMKVAFDKGLTSSGQYIFIHLTFGAGLNHTSSQDDIFSSLLEVGPVSTTYSKFENDCKNFLKPSNLSVPLSNQIDDFSAYLYDAIDMFSHHNTVTNSKNYTGYSGFIERFVDNKAIRQYHVTHFQHGSHQIVANITNLTDYWENIAVVWTGGERPSDTPHCGFSGDHCTKEKDDRTAVIAGSCVGVILVLTILITVLILYRKFRFEKELMGMLWKVNKNEIKLRKKNGTATVVPAQVKGQIHPKKKLVRMETRNTLGFGSSVSLDRNLLYTPIGNYKGTVVAVKSIQRRSIRLTREVLRDLKTLRELQHDNLNPFVGASLEPNNSYILTRYCAKGSLQDILENDDIKLDWMFKMSFAIDLAKGLEFLHKSHLRSHGNLKSSNCVIDSRWVLKITDFGAITSQPEEPSEELGEHEFYNRMLWTAPELLRQHKQDTKGTQKGDVYSFGIIIQEILLRCTPYYFNNVSSSKEIINRVRKGEDPPYRPLIPDNSNIPDKAYNLMTSCWNENPDFRPEFSNIRKKLIDLNGGKKTNIMDNMIHMLEAYSNNLEALVSERTEELAREKQKTDLLLYQMLPPSVAEQLKRGESVLPETYEEVSIFFSDIVGFTTISSTSEPLEVVDLLNDLYTTFDEIIAKHDVYKVETIGDAYMVASGLPRRNGKRHSGEIANMALDLLSGITNFSIRHIPNDKLQLRIGLHMGPCAAGVVGLTMPRYCLFGDTVNMASRMESTGKALHIHTSAAMNTALEELNWGFMMVERGIVEVKGRLGITNLYQRPLEGKYCRRGSGGITNLYQRPLEGKYCRRGSGGITNLYQRPLEGKYCRRGSGGITNLYQGPLEGKYHSRMSGGITNLYQRPLESKYHRKRSGGITNLYQRPLEDKLQAKYKKALAEGRPASPTESHISAGDQSDSMYGSAFRKTSLAVRFIRALSTESIPGESRSMSELTVRDLNLSCDSMEDPTSPDRLSPVLWKPLKRVKKDNEKSSKSEKIETGAKNGSDSDSPRDRTRKYAFVIPKIEIT</sequence>
<dbReference type="Pfam" id="PF00211">
    <property type="entry name" value="Guanylate_cyc"/>
    <property type="match status" value="1"/>
</dbReference>
<dbReference type="GO" id="GO:0035556">
    <property type="term" value="P:intracellular signal transduction"/>
    <property type="evidence" value="ECO:0007669"/>
    <property type="project" value="InterPro"/>
</dbReference>
<dbReference type="PANTHER" id="PTHR11920">
    <property type="entry name" value="GUANYLYL CYCLASE"/>
    <property type="match status" value="1"/>
</dbReference>
<comment type="similarity">
    <text evidence="14">Belongs to the adenylyl cyclase class-4/guanylyl cyclase family.</text>
</comment>
<evidence type="ECO:0000256" key="7">
    <source>
        <dbReference type="ARBA" id="ARBA00022989"/>
    </source>
</evidence>
<keyword evidence="16" id="KW-0175">Coiled coil</keyword>
<dbReference type="SMART" id="SM00044">
    <property type="entry name" value="CYCc"/>
    <property type="match status" value="1"/>
</dbReference>
<dbReference type="InterPro" id="IPR018297">
    <property type="entry name" value="A/G_cyclase_CS"/>
</dbReference>
<dbReference type="SUPFAM" id="SSF53822">
    <property type="entry name" value="Periplasmic binding protein-like I"/>
    <property type="match status" value="1"/>
</dbReference>
<evidence type="ECO:0000256" key="9">
    <source>
        <dbReference type="ARBA" id="ARBA00023136"/>
    </source>
</evidence>
<dbReference type="InterPro" id="IPR028082">
    <property type="entry name" value="Peripla_BP_I"/>
</dbReference>
<evidence type="ECO:0000256" key="11">
    <source>
        <dbReference type="ARBA" id="ARBA00023180"/>
    </source>
</evidence>
<dbReference type="GO" id="GO:0005886">
    <property type="term" value="C:plasma membrane"/>
    <property type="evidence" value="ECO:0007669"/>
    <property type="project" value="TreeGrafter"/>
</dbReference>
<dbReference type="GO" id="GO:0004016">
    <property type="term" value="F:adenylate cyclase activity"/>
    <property type="evidence" value="ECO:0007669"/>
    <property type="project" value="TreeGrafter"/>
</dbReference>
<dbReference type="PANTHER" id="PTHR11920:SF501">
    <property type="entry name" value="GUANYLATE CYCLASE 32E"/>
    <property type="match status" value="1"/>
</dbReference>
<dbReference type="GO" id="GO:0004383">
    <property type="term" value="F:guanylate cyclase activity"/>
    <property type="evidence" value="ECO:0007669"/>
    <property type="project" value="UniProtKB-EC"/>
</dbReference>
<accession>A0A6J8A564</accession>
<dbReference type="SUPFAM" id="SSF55073">
    <property type="entry name" value="Nucleotide cyclase"/>
    <property type="match status" value="1"/>
</dbReference>
<proteinExistence type="inferred from homology"/>
<comment type="subcellular location">
    <subcellularLocation>
        <location evidence="2">Membrane</location>
        <topology evidence="2">Single-pass type I membrane protein</topology>
    </subcellularLocation>
</comment>
<feature type="compositionally biased region" description="Polar residues" evidence="17">
    <location>
        <begin position="1129"/>
        <end position="1142"/>
    </location>
</feature>
<evidence type="ECO:0000256" key="1">
    <source>
        <dbReference type="ARBA" id="ARBA00001436"/>
    </source>
</evidence>
<evidence type="ECO:0000256" key="10">
    <source>
        <dbReference type="ARBA" id="ARBA00023170"/>
    </source>
</evidence>
<dbReference type="EC" id="4.6.1.2" evidence="3 15"/>
<feature type="coiled-coil region" evidence="16">
    <location>
        <begin position="767"/>
        <end position="798"/>
    </location>
</feature>
<dbReference type="GO" id="GO:0005524">
    <property type="term" value="F:ATP binding"/>
    <property type="evidence" value="ECO:0007669"/>
    <property type="project" value="InterPro"/>
</dbReference>
<dbReference type="Pfam" id="PF07701">
    <property type="entry name" value="HNOBA"/>
    <property type="match status" value="1"/>
</dbReference>
<keyword evidence="8" id="KW-0342">GTP-binding</keyword>
<dbReference type="FunFam" id="3.30.70.1230:FF:000013">
    <property type="entry name" value="Guanylate cyclase"/>
    <property type="match status" value="1"/>
</dbReference>
<dbReference type="PROSITE" id="PS00452">
    <property type="entry name" value="GUANYLATE_CYCLASE_1"/>
    <property type="match status" value="1"/>
</dbReference>
<dbReference type="Gene3D" id="3.40.50.2300">
    <property type="match status" value="2"/>
</dbReference>
<dbReference type="PROSITE" id="PS50011">
    <property type="entry name" value="PROTEIN_KINASE_DOM"/>
    <property type="match status" value="1"/>
</dbReference>
<evidence type="ECO:0000259" key="20">
    <source>
        <dbReference type="PROSITE" id="PS50125"/>
    </source>
</evidence>
<reference evidence="21 22" key="1">
    <citation type="submission" date="2020-06" db="EMBL/GenBank/DDBJ databases">
        <authorList>
            <person name="Li R."/>
            <person name="Bekaert M."/>
        </authorList>
    </citation>
    <scope>NUCLEOTIDE SEQUENCE [LARGE SCALE GENOMIC DNA]</scope>
    <source>
        <strain evidence="22">wild</strain>
    </source>
</reference>
<evidence type="ECO:0000256" key="12">
    <source>
        <dbReference type="ARBA" id="ARBA00023239"/>
    </source>
</evidence>
<feature type="compositionally biased region" description="Basic and acidic residues" evidence="17">
    <location>
        <begin position="1210"/>
        <end position="1223"/>
    </location>
</feature>
<evidence type="ECO:0000256" key="13">
    <source>
        <dbReference type="ARBA" id="ARBA00023293"/>
    </source>
</evidence>
<dbReference type="GO" id="GO:0004672">
    <property type="term" value="F:protein kinase activity"/>
    <property type="evidence" value="ECO:0007669"/>
    <property type="project" value="InterPro"/>
</dbReference>
<evidence type="ECO:0000256" key="18">
    <source>
        <dbReference type="SAM" id="Phobius"/>
    </source>
</evidence>
<dbReference type="InterPro" id="IPR001054">
    <property type="entry name" value="A/G_cyclase"/>
</dbReference>
<dbReference type="Gene3D" id="3.30.70.1230">
    <property type="entry name" value="Nucleotide cyclase"/>
    <property type="match status" value="1"/>
</dbReference>
<evidence type="ECO:0000256" key="6">
    <source>
        <dbReference type="ARBA" id="ARBA00022741"/>
    </source>
</evidence>
<feature type="region of interest" description="Disordered" evidence="17">
    <location>
        <begin position="1185"/>
        <end position="1238"/>
    </location>
</feature>
<dbReference type="EMBL" id="CACVKT020000586">
    <property type="protein sequence ID" value="CAC5361262.1"/>
    <property type="molecule type" value="Genomic_DNA"/>
</dbReference>
<dbReference type="Pfam" id="PF07714">
    <property type="entry name" value="PK_Tyr_Ser-Thr"/>
    <property type="match status" value="1"/>
</dbReference>
<dbReference type="OrthoDB" id="1890790at2759"/>